<organism evidence="8 9">
    <name type="scientific">Pseudovibrio brasiliensis</name>
    <dbReference type="NCBI Taxonomy" id="1898042"/>
    <lineage>
        <taxon>Bacteria</taxon>
        <taxon>Pseudomonadati</taxon>
        <taxon>Pseudomonadota</taxon>
        <taxon>Alphaproteobacteria</taxon>
        <taxon>Hyphomicrobiales</taxon>
        <taxon>Stappiaceae</taxon>
        <taxon>Pseudovibrio</taxon>
    </lineage>
</organism>
<evidence type="ECO:0000256" key="3">
    <source>
        <dbReference type="ARBA" id="ARBA00022491"/>
    </source>
</evidence>
<dbReference type="Gene3D" id="1.10.10.10">
    <property type="entry name" value="Winged helix-like DNA-binding domain superfamily/Winged helix DNA-binding domain"/>
    <property type="match status" value="1"/>
</dbReference>
<keyword evidence="8" id="KW-0614">Plasmid</keyword>
<keyword evidence="3" id="KW-0678">Repressor</keyword>
<keyword evidence="6" id="KW-0804">Transcription</keyword>
<gene>
    <name evidence="8" type="ORF">KGB56_22475</name>
</gene>
<keyword evidence="2" id="KW-0536">Nodulation</keyword>
<evidence type="ECO:0000259" key="7">
    <source>
        <dbReference type="PROSITE" id="PS50931"/>
    </source>
</evidence>
<dbReference type="Gene3D" id="3.40.190.10">
    <property type="entry name" value="Periplasmic binding protein-like II"/>
    <property type="match status" value="2"/>
</dbReference>
<dbReference type="Proteomes" id="UP000680706">
    <property type="component" value="Plasmid pAb134-01"/>
</dbReference>
<comment type="similarity">
    <text evidence="1">Belongs to the LysR transcriptional regulatory family.</text>
</comment>
<dbReference type="EMBL" id="CP074127">
    <property type="protein sequence ID" value="QUS58493.1"/>
    <property type="molecule type" value="Genomic_DNA"/>
</dbReference>
<proteinExistence type="inferred from homology"/>
<accession>A0ABX8ATV8</accession>
<dbReference type="SUPFAM" id="SSF46785">
    <property type="entry name" value="Winged helix' DNA-binding domain"/>
    <property type="match status" value="1"/>
</dbReference>
<keyword evidence="5" id="KW-0238">DNA-binding</keyword>
<evidence type="ECO:0000256" key="6">
    <source>
        <dbReference type="ARBA" id="ARBA00023163"/>
    </source>
</evidence>
<dbReference type="PANTHER" id="PTHR30118">
    <property type="entry name" value="HTH-TYPE TRANSCRIPTIONAL REGULATOR LEUO-RELATED"/>
    <property type="match status" value="1"/>
</dbReference>
<evidence type="ECO:0000256" key="4">
    <source>
        <dbReference type="ARBA" id="ARBA00023015"/>
    </source>
</evidence>
<feature type="domain" description="HTH lysR-type" evidence="7">
    <location>
        <begin position="9"/>
        <end position="66"/>
    </location>
</feature>
<geneLocation type="plasmid" evidence="8 9">
    <name>pAb134-01</name>
</geneLocation>
<reference evidence="8 9" key="1">
    <citation type="journal article" date="2021" name="Angew. Chem. Int. Ed. Engl.">
        <title>A novel family of nonribosomal peptides modulate collective behavior in Pseudovibrio bacteria isolated from marine sponges.</title>
        <authorList>
            <person name="Ioca L.P."/>
            <person name="Dai Y."/>
            <person name="Kunakom S."/>
            <person name="Diaz-Espinosa J."/>
            <person name="Krunic A."/>
            <person name="Crnkovic C.M."/>
            <person name="Orjala J."/>
            <person name="Sanchez L.M."/>
            <person name="Ferreira A.G."/>
            <person name="Berlinck R.G.S."/>
            <person name="Eustaquio A.S."/>
        </authorList>
    </citation>
    <scope>NUCLEOTIDE SEQUENCE [LARGE SCALE GENOMIC DNA]</scope>
    <source>
        <strain evidence="8 9">Ab134</strain>
        <plasmid evidence="8 9">pAb134-01</plasmid>
    </source>
</reference>
<evidence type="ECO:0000256" key="1">
    <source>
        <dbReference type="ARBA" id="ARBA00009437"/>
    </source>
</evidence>
<dbReference type="PANTHER" id="PTHR30118:SF6">
    <property type="entry name" value="HTH-TYPE TRANSCRIPTIONAL REGULATOR LEUO"/>
    <property type="match status" value="1"/>
</dbReference>
<dbReference type="PROSITE" id="PS50931">
    <property type="entry name" value="HTH_LYSR"/>
    <property type="match status" value="1"/>
</dbReference>
<dbReference type="InterPro" id="IPR000847">
    <property type="entry name" value="LysR_HTH_N"/>
</dbReference>
<dbReference type="Pfam" id="PF00126">
    <property type="entry name" value="HTH_1"/>
    <property type="match status" value="1"/>
</dbReference>
<name>A0ABX8ATV8_9HYPH</name>
<dbReference type="CDD" id="cd08417">
    <property type="entry name" value="PBP2_Nitroaromatics_like"/>
    <property type="match status" value="1"/>
</dbReference>
<dbReference type="InterPro" id="IPR005119">
    <property type="entry name" value="LysR_subst-bd"/>
</dbReference>
<sequence length="303" mass="33422">MQKMNYLGLDGRALMMLKLIHETGSVTQAAQMMGVNQSTVSHGLERVRGLLGDPLFVKAGRNVVPTERMDALMPMVEELLQTLALIGEPSSFDPSTATNRFVIDCRDEDHNLLIPSVIKRLRKEAPNVTLRCRLSHRHEVASLVDGEADLLFTPLPPPDSHEFVAQTLFEDEFVVFYDPITRDAPDTLEKYVAAPHANMLVTADEVTFIDRALVELGHKRQTVYSAPSFNALAATLPGTDLIATMPRKLICSGIKSGLASCKCPVPVVDVGISAIWHIRNRTSPAHKWFRDLVVSEAQARFGG</sequence>
<keyword evidence="9" id="KW-1185">Reference proteome</keyword>
<dbReference type="Pfam" id="PF03466">
    <property type="entry name" value="LysR_substrate"/>
    <property type="match status" value="1"/>
</dbReference>
<dbReference type="InterPro" id="IPR037402">
    <property type="entry name" value="YidZ_PBP2"/>
</dbReference>
<protein>
    <submittedName>
        <fullName evidence="8">LysR family transcriptional regulator</fullName>
    </submittedName>
</protein>
<dbReference type="SUPFAM" id="SSF53850">
    <property type="entry name" value="Periplasmic binding protein-like II"/>
    <property type="match status" value="1"/>
</dbReference>
<dbReference type="InterPro" id="IPR050389">
    <property type="entry name" value="LysR-type_TF"/>
</dbReference>
<evidence type="ECO:0000313" key="9">
    <source>
        <dbReference type="Proteomes" id="UP000680706"/>
    </source>
</evidence>
<dbReference type="InterPro" id="IPR036388">
    <property type="entry name" value="WH-like_DNA-bd_sf"/>
</dbReference>
<keyword evidence="4" id="KW-0805">Transcription regulation</keyword>
<evidence type="ECO:0000313" key="8">
    <source>
        <dbReference type="EMBL" id="QUS58493.1"/>
    </source>
</evidence>
<dbReference type="InterPro" id="IPR036390">
    <property type="entry name" value="WH_DNA-bd_sf"/>
</dbReference>
<evidence type="ECO:0000256" key="2">
    <source>
        <dbReference type="ARBA" id="ARBA00022458"/>
    </source>
</evidence>
<evidence type="ECO:0000256" key="5">
    <source>
        <dbReference type="ARBA" id="ARBA00023125"/>
    </source>
</evidence>